<sequence length="340" mass="35616">MYKSLAFILMIALAFGFVPVAQAATQTLVIPTIDIVSVVVDSSVTVKTNNFPAHDSFDVTMNVIGTKGVGGVKVATVDSGSGGSLTFTFTIPDSLKGLAQIAIRLQSPTSGYYAYNWFTNKTGGSTGGPVTPGLPGGVIPTFSITSVEKDSKVTVTTANFPKNDTFEVLMNKYGTRGVGGTKVDTVSSGSGGALTFTFTIPDGLKGLDRIAIRLQSPTSGYFAYNWFWNAPGSAGSPGAPLPVGVVPTFSISAVVKDTTVTIKTANFPAGDHFDVYMNTYGTKGIGGTKVATIDSGSGGALTFTFNIPDGLKGLDRIAIRTQSPTSGYYSYNWFWNNTYP</sequence>
<reference evidence="2" key="1">
    <citation type="journal article" date="2020" name="mSystems">
        <title>Genome- and Community-Level Interaction Insights into Carbon Utilization and Element Cycling Functions of Hydrothermarchaeota in Hydrothermal Sediment.</title>
        <authorList>
            <person name="Zhou Z."/>
            <person name="Liu Y."/>
            <person name="Xu W."/>
            <person name="Pan J."/>
            <person name="Luo Z.H."/>
            <person name="Li M."/>
        </authorList>
    </citation>
    <scope>NUCLEOTIDE SEQUENCE [LARGE SCALE GENOMIC DNA]</scope>
    <source>
        <strain evidence="2">SpSt-573</strain>
    </source>
</reference>
<protein>
    <submittedName>
        <fullName evidence="2">Uncharacterized protein</fullName>
    </submittedName>
</protein>
<keyword evidence="1" id="KW-0732">Signal</keyword>
<comment type="caution">
    <text evidence="2">The sequence shown here is derived from an EMBL/GenBank/DDBJ whole genome shotgun (WGS) entry which is preliminary data.</text>
</comment>
<feature type="chain" id="PRO_5028392795" evidence="1">
    <location>
        <begin position="24"/>
        <end position="340"/>
    </location>
</feature>
<evidence type="ECO:0000313" key="2">
    <source>
        <dbReference type="EMBL" id="HGS21740.1"/>
    </source>
</evidence>
<dbReference type="EMBL" id="DSYK01000388">
    <property type="protein sequence ID" value="HGS21740.1"/>
    <property type="molecule type" value="Genomic_DNA"/>
</dbReference>
<accession>A0A7C4PJR1</accession>
<organism evidence="2">
    <name type="scientific">Anaerolinea thermolimosa</name>
    <dbReference type="NCBI Taxonomy" id="229919"/>
    <lineage>
        <taxon>Bacteria</taxon>
        <taxon>Bacillati</taxon>
        <taxon>Chloroflexota</taxon>
        <taxon>Anaerolineae</taxon>
        <taxon>Anaerolineales</taxon>
        <taxon>Anaerolineaceae</taxon>
        <taxon>Anaerolinea</taxon>
    </lineage>
</organism>
<name>A0A7C4PJR1_9CHLR</name>
<gene>
    <name evidence="2" type="ORF">ENT37_07710</name>
</gene>
<proteinExistence type="predicted"/>
<dbReference type="AlphaFoldDB" id="A0A7C4PJR1"/>
<feature type="signal peptide" evidence="1">
    <location>
        <begin position="1"/>
        <end position="23"/>
    </location>
</feature>
<evidence type="ECO:0000256" key="1">
    <source>
        <dbReference type="SAM" id="SignalP"/>
    </source>
</evidence>